<protein>
    <recommendedName>
        <fullName evidence="6">Peptidoglycan-associated lipoprotein</fullName>
        <shortName evidence="6">PAL</shortName>
    </recommendedName>
</protein>
<dbReference type="Pfam" id="PF00691">
    <property type="entry name" value="OmpA"/>
    <property type="match status" value="1"/>
</dbReference>
<dbReference type="CDD" id="cd07185">
    <property type="entry name" value="OmpA_C-like"/>
    <property type="match status" value="1"/>
</dbReference>
<evidence type="ECO:0000256" key="5">
    <source>
        <dbReference type="ARBA" id="ARBA00023288"/>
    </source>
</evidence>
<dbReference type="EMBL" id="OUNR01000001">
    <property type="protein sequence ID" value="SPP63888.1"/>
    <property type="molecule type" value="Genomic_DNA"/>
</dbReference>
<accession>A0A330L2A1</accession>
<evidence type="ECO:0000259" key="8">
    <source>
        <dbReference type="PROSITE" id="PS51123"/>
    </source>
</evidence>
<keyword evidence="1 6" id="KW-0732">Signal</keyword>
<organism evidence="9 10">
    <name type="scientific">Nitrospira lenta</name>
    <dbReference type="NCBI Taxonomy" id="1436998"/>
    <lineage>
        <taxon>Bacteria</taxon>
        <taxon>Pseudomonadati</taxon>
        <taxon>Nitrospirota</taxon>
        <taxon>Nitrospiria</taxon>
        <taxon>Nitrospirales</taxon>
        <taxon>Nitrospiraceae</taxon>
        <taxon>Nitrospira</taxon>
    </lineage>
</organism>
<evidence type="ECO:0000256" key="4">
    <source>
        <dbReference type="ARBA" id="ARBA00023237"/>
    </source>
</evidence>
<dbReference type="InParanoid" id="A0A330L2A1"/>
<dbReference type="InterPro" id="IPR036737">
    <property type="entry name" value="OmpA-like_sf"/>
</dbReference>
<keyword evidence="2 6" id="KW-0472">Membrane</keyword>
<dbReference type="RefSeq" id="WP_121988350.1">
    <property type="nucleotide sequence ID" value="NZ_OUNR01000001.1"/>
</dbReference>
<dbReference type="InterPro" id="IPR050330">
    <property type="entry name" value="Bact_OuterMem_StrucFunc"/>
</dbReference>
<dbReference type="PANTHER" id="PTHR30329">
    <property type="entry name" value="STATOR ELEMENT OF FLAGELLAR MOTOR COMPLEX"/>
    <property type="match status" value="1"/>
</dbReference>
<name>A0A330L2A1_9BACT</name>
<dbReference type="PROSITE" id="PS51257">
    <property type="entry name" value="PROKAR_LIPOPROTEIN"/>
    <property type="match status" value="1"/>
</dbReference>
<evidence type="ECO:0000256" key="2">
    <source>
        <dbReference type="ARBA" id="ARBA00023136"/>
    </source>
</evidence>
<dbReference type="InterPro" id="IPR006665">
    <property type="entry name" value="OmpA-like"/>
</dbReference>
<evidence type="ECO:0000256" key="3">
    <source>
        <dbReference type="ARBA" id="ARBA00023139"/>
    </source>
</evidence>
<dbReference type="FunCoup" id="A0A330L2A1">
    <property type="interactions" value="91"/>
</dbReference>
<dbReference type="Proteomes" id="UP000248168">
    <property type="component" value="Unassembled WGS sequence"/>
</dbReference>
<dbReference type="Gene3D" id="3.30.1330.60">
    <property type="entry name" value="OmpA-like domain"/>
    <property type="match status" value="1"/>
</dbReference>
<feature type="domain" description="OmpA-like" evidence="8">
    <location>
        <begin position="109"/>
        <end position="226"/>
    </location>
</feature>
<dbReference type="InterPro" id="IPR006664">
    <property type="entry name" value="OMP_bac"/>
</dbReference>
<evidence type="ECO:0000313" key="10">
    <source>
        <dbReference type="Proteomes" id="UP000248168"/>
    </source>
</evidence>
<keyword evidence="5 6" id="KW-0449">Lipoprotein</keyword>
<proteinExistence type="inferred from homology"/>
<dbReference type="PRINTS" id="PR01021">
    <property type="entry name" value="OMPADOMAIN"/>
</dbReference>
<dbReference type="HAMAP" id="MF_02204">
    <property type="entry name" value="Pal"/>
    <property type="match status" value="1"/>
</dbReference>
<comment type="subcellular location">
    <subcellularLocation>
        <location evidence="6">Cell outer membrane</location>
        <topology evidence="6">Lipid-anchor</topology>
    </subcellularLocation>
</comment>
<keyword evidence="3 6" id="KW-0564">Palmitate</keyword>
<evidence type="ECO:0000256" key="6">
    <source>
        <dbReference type="HAMAP-Rule" id="MF_02204"/>
    </source>
</evidence>
<gene>
    <name evidence="6" type="primary">pal</name>
    <name evidence="9" type="ORF">NITLEN_10974</name>
</gene>
<dbReference type="InterPro" id="IPR039001">
    <property type="entry name" value="Pal"/>
</dbReference>
<dbReference type="PANTHER" id="PTHR30329:SF21">
    <property type="entry name" value="LIPOPROTEIN YIAD-RELATED"/>
    <property type="match status" value="1"/>
</dbReference>
<keyword evidence="10" id="KW-1185">Reference proteome</keyword>
<evidence type="ECO:0000256" key="7">
    <source>
        <dbReference type="SAM" id="MobiDB-lite"/>
    </source>
</evidence>
<dbReference type="SUPFAM" id="SSF103088">
    <property type="entry name" value="OmpA-like"/>
    <property type="match status" value="1"/>
</dbReference>
<sequence length="226" mass="24835">MTGRKVSLTSVALLGLVMIMSQGCGMKWLQSDGDVATSAQSDKSDKTKNWNGEGVNPNFPGMARGGASGELRGFSQNPDEERLAQSGYRASLNASDVTVRRRAELSREEKAAIEAGLQDVFFGYDQWTVSDASMEALNRDASWLKDHPGAVLKIEGHCDERGTTDYNMVLGDKRAKAAKTYLHEAGINPKQVAIVSFGKEQPFCFDHAESCYQQNRRGHMLLQVKQ</sequence>
<dbReference type="OrthoDB" id="9809164at2"/>
<dbReference type="AlphaFoldDB" id="A0A330L2A1"/>
<evidence type="ECO:0000256" key="1">
    <source>
        <dbReference type="ARBA" id="ARBA00022729"/>
    </source>
</evidence>
<dbReference type="PROSITE" id="PS51123">
    <property type="entry name" value="OMPA_2"/>
    <property type="match status" value="1"/>
</dbReference>
<dbReference type="GO" id="GO:0009279">
    <property type="term" value="C:cell outer membrane"/>
    <property type="evidence" value="ECO:0007669"/>
    <property type="project" value="UniProtKB-SubCell"/>
</dbReference>
<reference evidence="10" key="1">
    <citation type="submission" date="2018-04" db="EMBL/GenBank/DDBJ databases">
        <authorList>
            <person name="Lucker S."/>
            <person name="Sakoula D."/>
        </authorList>
    </citation>
    <scope>NUCLEOTIDE SEQUENCE [LARGE SCALE GENOMIC DNA]</scope>
</reference>
<dbReference type="GO" id="GO:0051301">
    <property type="term" value="P:cell division"/>
    <property type="evidence" value="ECO:0007669"/>
    <property type="project" value="InterPro"/>
</dbReference>
<evidence type="ECO:0000313" key="9">
    <source>
        <dbReference type="EMBL" id="SPP63888.1"/>
    </source>
</evidence>
<comment type="similarity">
    <text evidence="6">Belongs to the Pal lipoprotein family.</text>
</comment>
<keyword evidence="4 6" id="KW-0998">Cell outer membrane</keyword>
<feature type="region of interest" description="Disordered" evidence="7">
    <location>
        <begin position="37"/>
        <end position="57"/>
    </location>
</feature>